<feature type="domain" description="Ig-like" evidence="3">
    <location>
        <begin position="503"/>
        <end position="588"/>
    </location>
</feature>
<dbReference type="InterPro" id="IPR014755">
    <property type="entry name" value="Cu-Rt/internalin_Ig-like"/>
</dbReference>
<keyword evidence="1 2" id="KW-0732">Signal</keyword>
<proteinExistence type="predicted"/>
<evidence type="ECO:0000259" key="3">
    <source>
        <dbReference type="PROSITE" id="PS50835"/>
    </source>
</evidence>
<comment type="caution">
    <text evidence="4">The sequence shown here is derived from an EMBL/GenBank/DDBJ whole genome shotgun (WGS) entry which is preliminary data.</text>
</comment>
<dbReference type="InterPro" id="IPR022409">
    <property type="entry name" value="PKD/Chitinase_dom"/>
</dbReference>
<evidence type="ECO:0000313" key="4">
    <source>
        <dbReference type="EMBL" id="MBC9813449.1"/>
    </source>
</evidence>
<evidence type="ECO:0000256" key="2">
    <source>
        <dbReference type="SAM" id="SignalP"/>
    </source>
</evidence>
<dbReference type="AlphaFoldDB" id="A0A8J6TTV6"/>
<dbReference type="Gene3D" id="2.60.40.10">
    <property type="entry name" value="Immunoglobulins"/>
    <property type="match status" value="3"/>
</dbReference>
<feature type="chain" id="PRO_5035254057" evidence="2">
    <location>
        <begin position="24"/>
        <end position="1164"/>
    </location>
</feature>
<accession>A0A8J6TTV6</accession>
<dbReference type="EMBL" id="JACVEL010000010">
    <property type="protein sequence ID" value="MBC9813449.1"/>
    <property type="molecule type" value="Genomic_DNA"/>
</dbReference>
<dbReference type="Pfam" id="PF13585">
    <property type="entry name" value="CHU_C"/>
    <property type="match status" value="1"/>
</dbReference>
<evidence type="ECO:0000313" key="5">
    <source>
        <dbReference type="Proteomes" id="UP000652681"/>
    </source>
</evidence>
<dbReference type="PROSITE" id="PS50835">
    <property type="entry name" value="IG_LIKE"/>
    <property type="match status" value="1"/>
</dbReference>
<evidence type="ECO:0000256" key="1">
    <source>
        <dbReference type="ARBA" id="ARBA00022729"/>
    </source>
</evidence>
<organism evidence="4 5">
    <name type="scientific">Taishania pollutisoli</name>
    <dbReference type="NCBI Taxonomy" id="2766479"/>
    <lineage>
        <taxon>Bacteria</taxon>
        <taxon>Pseudomonadati</taxon>
        <taxon>Bacteroidota</taxon>
        <taxon>Flavobacteriia</taxon>
        <taxon>Flavobacteriales</taxon>
        <taxon>Crocinitomicaceae</taxon>
        <taxon>Taishania</taxon>
    </lineage>
</organism>
<sequence>MKLNYYVLLLGILCSFMSPFQGASQCNIQASICQPGVAGPFNFVATSGSYAGGAFANAGCSTGAAGQHHYGFITLYITQSGYLNVLINGNASSGFIDVAIFNVPNGVAPCTAIQSGSNAIGCNYASTAGGCVQFGTSFPCSSSVPAPYVNAGDEIMIVAQSYTAGTSTSFTLELGTTPGSAQTGPPDATITSSGPYCTTDGPTQLVAASMGGTWSGPGVSPAGMFNPAVAGVGTHTINYAIGFSPCNSTASTQVTVGSVAISGMNVSNCQSGGVYSVSGMVGVSNPPSSGQLIVENCDGQQVVVASAPFSVGSYPFNLSGLNPNGAACDIHAYFTNSSCSHILNYTAPVCQGCTMLDLTTTVGACQPNGTYSVSGSVSFSNPPTTGTLEITTSCGGSQLFNAPFTSPTNYSIFGLTADGSSCIVKAVFSADNTCDILETITAPTVVVPTFTPISACLGSSPPPLPATSNNGISGTWSPAVINTNTVGVTNYTFTPNPGGCAVPATMSVTINDLPNVSVPGAGVLYECLVSPTVQLNGNSSTPGVTYSWTGNGIVSGATTATATVNATGVYTLTVTNPATGCSNSASTSVIGDGNEPDVSIANPATITCSNPTVTLSANSPTPGATFAWTSNPGIISGGTTLTPTVNQAGTYQIVATGSNGCTNAASAVVSGNTNLPDVNTTPSSYVISCNNPTVSINGTSSVAGVSYVWTGPGIASGQNSGTITANTAGTYAVTVTNPVNSCVNSATYTVTGNTNPPAVSIANPSQLDCLHPTIQLQGTSVSGATASWTGPGVVSGGTTLTAVVNDPGTYVLTVTDPSNNCTSTAQVQVSEIPSVTPSTFSDTVICGSTFRVPLDSIVANGNVTWTEQYGYGSFNNPTLTDPVFTGVNGVTNYNLVFTDECGYTATGRVSMIRRPVVSVPPYSCVLTELDISTVSHNGGVWYAIENTTQPYVQDTTVSFLYGDTLTGGPQITGVTVPEHGVYYMYFHSNDICPDTTITLNFLPYIWTEINDTTLCEGVQYELNAYESPYNVDYSWNTGSTGTSITVTQPGAYIVTITNDCYAYSDTAVVAYEKCEIEAPNVISLSSSSGNNTWFVDKKGVADFRCVIVNRWGNLIYEFNDVNGHWDGRDMGGTVVSEGVYFYTIQATYEGGEEVTKQGFIHVVH</sequence>
<dbReference type="Proteomes" id="UP000652681">
    <property type="component" value="Unassembled WGS sequence"/>
</dbReference>
<dbReference type="SMART" id="SM00089">
    <property type="entry name" value="PKD"/>
    <property type="match status" value="3"/>
</dbReference>
<dbReference type="Gene3D" id="2.60.40.1220">
    <property type="match status" value="1"/>
</dbReference>
<dbReference type="InterPro" id="IPR007110">
    <property type="entry name" value="Ig-like_dom"/>
</dbReference>
<reference evidence="4" key="1">
    <citation type="submission" date="2020-09" db="EMBL/GenBank/DDBJ databases">
        <title>Taishania pollutisoli gen. nov., sp. nov., Isolated from Tetrabromobisphenol A-Contaminated Soil.</title>
        <authorList>
            <person name="Chen Q."/>
        </authorList>
    </citation>
    <scope>NUCLEOTIDE SEQUENCE</scope>
    <source>
        <strain evidence="4">CZZ-1</strain>
    </source>
</reference>
<gene>
    <name evidence="4" type="ORF">H9Y05_13305</name>
</gene>
<name>A0A8J6TTV6_9FLAO</name>
<dbReference type="InterPro" id="IPR013783">
    <property type="entry name" value="Ig-like_fold"/>
</dbReference>
<dbReference type="Gene3D" id="2.60.40.4070">
    <property type="match status" value="1"/>
</dbReference>
<feature type="signal peptide" evidence="2">
    <location>
        <begin position="1"/>
        <end position="23"/>
    </location>
</feature>
<keyword evidence="5" id="KW-1185">Reference proteome</keyword>
<protein>
    <submittedName>
        <fullName evidence="4">Gliding motility-associated C-terminal domain-containing protein</fullName>
    </submittedName>
</protein>